<evidence type="ECO:0000256" key="8">
    <source>
        <dbReference type="SAM" id="MobiDB-lite"/>
    </source>
</evidence>
<dbReference type="GO" id="GO:0005730">
    <property type="term" value="C:nucleolus"/>
    <property type="evidence" value="ECO:0007669"/>
    <property type="project" value="TreeGrafter"/>
</dbReference>
<proteinExistence type="predicted"/>
<evidence type="ECO:0000256" key="2">
    <source>
        <dbReference type="ARBA" id="ARBA00022723"/>
    </source>
</evidence>
<dbReference type="GO" id="GO:0000122">
    <property type="term" value="P:negative regulation of transcription by RNA polymerase II"/>
    <property type="evidence" value="ECO:0007669"/>
    <property type="project" value="TreeGrafter"/>
</dbReference>
<dbReference type="PANTHER" id="PTHR13100">
    <property type="entry name" value="CELL GROWTH-REGULATING NUCLEOLAR PROTEIN LYAR"/>
    <property type="match status" value="1"/>
</dbReference>
<dbReference type="FunFam" id="3.30.1490.490:FF:000001">
    <property type="entry name" value="cell growth-regulating nucleolar protein-like"/>
    <property type="match status" value="1"/>
</dbReference>
<keyword evidence="2" id="KW-0479">Metal-binding</keyword>
<dbReference type="PROSITE" id="PS51804">
    <property type="entry name" value="ZF_C2HC_LYAR"/>
    <property type="match status" value="2"/>
</dbReference>
<evidence type="ECO:0000313" key="11">
    <source>
        <dbReference type="EMBL" id="CAG6470047.1"/>
    </source>
</evidence>
<dbReference type="GO" id="GO:0003677">
    <property type="term" value="F:DNA binding"/>
    <property type="evidence" value="ECO:0007669"/>
    <property type="project" value="InterPro"/>
</dbReference>
<feature type="compositionally biased region" description="Basic residues" evidence="8">
    <location>
        <begin position="195"/>
        <end position="205"/>
    </location>
</feature>
<keyword evidence="5" id="KW-0862">Zinc</keyword>
<feature type="compositionally biased region" description="Low complexity" evidence="8">
    <location>
        <begin position="148"/>
        <end position="159"/>
    </location>
</feature>
<evidence type="ECO:0000256" key="5">
    <source>
        <dbReference type="ARBA" id="ARBA00022833"/>
    </source>
</evidence>
<protein>
    <submittedName>
        <fullName evidence="11">Cell growth-regulating nucleolar protein</fullName>
    </submittedName>
</protein>
<feature type="region of interest" description="Disordered" evidence="8">
    <location>
        <begin position="146"/>
        <end position="230"/>
    </location>
</feature>
<keyword evidence="3" id="KW-0677">Repeat</keyword>
<evidence type="ECO:0000256" key="4">
    <source>
        <dbReference type="ARBA" id="ARBA00022771"/>
    </source>
</evidence>
<dbReference type="InterPro" id="IPR014898">
    <property type="entry name" value="Znf_C2H2_LYAR"/>
</dbReference>
<dbReference type="InterPro" id="IPR036236">
    <property type="entry name" value="Znf_C2H2_sf"/>
</dbReference>
<evidence type="ECO:0000259" key="10">
    <source>
        <dbReference type="Pfam" id="PF25879"/>
    </source>
</evidence>
<dbReference type="Pfam" id="PF25879">
    <property type="entry name" value="WHD_LYAR"/>
    <property type="match status" value="1"/>
</dbReference>
<dbReference type="GO" id="GO:0008270">
    <property type="term" value="F:zinc ion binding"/>
    <property type="evidence" value="ECO:0007669"/>
    <property type="project" value="UniProtKB-KW"/>
</dbReference>
<evidence type="ECO:0000256" key="1">
    <source>
        <dbReference type="ARBA" id="ARBA00004123"/>
    </source>
</evidence>
<dbReference type="SUPFAM" id="SSF57667">
    <property type="entry name" value="beta-beta-alpha zinc fingers"/>
    <property type="match status" value="2"/>
</dbReference>
<evidence type="ECO:0000256" key="3">
    <source>
        <dbReference type="ARBA" id="ARBA00022737"/>
    </source>
</evidence>
<dbReference type="Pfam" id="PF08790">
    <property type="entry name" value="zf-LYAR"/>
    <property type="match status" value="1"/>
</dbReference>
<keyword evidence="6" id="KW-0539">Nucleus</keyword>
<dbReference type="EMBL" id="HBUE01064419">
    <property type="protein sequence ID" value="CAG6470047.1"/>
    <property type="molecule type" value="Transcribed_RNA"/>
</dbReference>
<feature type="compositionally biased region" description="Polar residues" evidence="8">
    <location>
        <begin position="160"/>
        <end position="175"/>
    </location>
</feature>
<name>A0A8D8BB10_CULPI</name>
<reference evidence="11" key="1">
    <citation type="submission" date="2021-05" db="EMBL/GenBank/DDBJ databases">
        <authorList>
            <person name="Alioto T."/>
            <person name="Alioto T."/>
            <person name="Gomez Garrido J."/>
        </authorList>
    </citation>
    <scope>NUCLEOTIDE SEQUENCE</scope>
</reference>
<evidence type="ECO:0000259" key="9">
    <source>
        <dbReference type="Pfam" id="PF08790"/>
    </source>
</evidence>
<dbReference type="GO" id="GO:0006364">
    <property type="term" value="P:rRNA processing"/>
    <property type="evidence" value="ECO:0007669"/>
    <property type="project" value="TreeGrafter"/>
</dbReference>
<evidence type="ECO:0000256" key="6">
    <source>
        <dbReference type="ARBA" id="ARBA00023242"/>
    </source>
</evidence>
<dbReference type="PANTHER" id="PTHR13100:SF10">
    <property type="entry name" value="CELL GROWTH-REGULATING NUCLEOLAR PROTEIN"/>
    <property type="match status" value="1"/>
</dbReference>
<feature type="domain" description="Zinc finger C2H2 LYAR-type" evidence="9">
    <location>
        <begin position="31"/>
        <end position="58"/>
    </location>
</feature>
<dbReference type="AlphaFoldDB" id="A0A8D8BB10"/>
<accession>A0A8D8BB10</accession>
<organism evidence="11">
    <name type="scientific">Culex pipiens</name>
    <name type="common">House mosquito</name>
    <dbReference type="NCBI Taxonomy" id="7175"/>
    <lineage>
        <taxon>Eukaryota</taxon>
        <taxon>Metazoa</taxon>
        <taxon>Ecdysozoa</taxon>
        <taxon>Arthropoda</taxon>
        <taxon>Hexapoda</taxon>
        <taxon>Insecta</taxon>
        <taxon>Pterygota</taxon>
        <taxon>Neoptera</taxon>
        <taxon>Endopterygota</taxon>
        <taxon>Diptera</taxon>
        <taxon>Nematocera</taxon>
        <taxon>Culicoidea</taxon>
        <taxon>Culicidae</taxon>
        <taxon>Culicinae</taxon>
        <taxon>Culicini</taxon>
        <taxon>Culex</taxon>
        <taxon>Culex</taxon>
    </lineage>
</organism>
<dbReference type="InterPro" id="IPR039999">
    <property type="entry name" value="LYAR"/>
</dbReference>
<keyword evidence="4 7" id="KW-0863">Zinc-finger</keyword>
<comment type="subcellular location">
    <subcellularLocation>
        <location evidence="1">Nucleus</location>
    </subcellularLocation>
</comment>
<dbReference type="InterPro" id="IPR058719">
    <property type="entry name" value="WHD_LYAR"/>
</dbReference>
<feature type="domain" description="Cell growth-regulating nucleolar protein-like winged helix" evidence="10">
    <location>
        <begin position="233"/>
        <end position="302"/>
    </location>
</feature>
<evidence type="ECO:0000256" key="7">
    <source>
        <dbReference type="PROSITE-ProRule" id="PRU01145"/>
    </source>
</evidence>
<sequence length="303" mass="34313">MVFFTCNHCGESLKKQAVEKHGWKCKREINVSCMDCQKDFAGKAYDAHTSCITEAEKYSGKDYVPKANANKGAKKQDAWLTTIRTITEGKQNLSKGVSDVFNVIAKNDNIPRKQKGFMNFFQNSAKHIRRNDVEAAWTLLEQEVKKNQSNGQQQPVQQQKVANGTVPNGNQNGTSEAKKRKLEEEEPVEQEAKTPAKKKSKKKQNGHVEDEQSLVQNEEEADCNGSNGHQAEDKFKWTEVIRSTLVAKNNEMKLSKLRKKVLKKYQQFVGCGNDLSDKIDRKFSKKITKLGCVVDNETVRLID</sequence>
<dbReference type="Gene3D" id="3.30.1490.490">
    <property type="match status" value="1"/>
</dbReference>